<organism evidence="2 3">
    <name type="scientific">Apolygus lucorum</name>
    <name type="common">Small green plant bug</name>
    <name type="synonym">Lygocoris lucorum</name>
    <dbReference type="NCBI Taxonomy" id="248454"/>
    <lineage>
        <taxon>Eukaryota</taxon>
        <taxon>Metazoa</taxon>
        <taxon>Ecdysozoa</taxon>
        <taxon>Arthropoda</taxon>
        <taxon>Hexapoda</taxon>
        <taxon>Insecta</taxon>
        <taxon>Pterygota</taxon>
        <taxon>Neoptera</taxon>
        <taxon>Paraneoptera</taxon>
        <taxon>Hemiptera</taxon>
        <taxon>Heteroptera</taxon>
        <taxon>Panheteroptera</taxon>
        <taxon>Cimicomorpha</taxon>
        <taxon>Miridae</taxon>
        <taxon>Mirini</taxon>
        <taxon>Apolygus</taxon>
    </lineage>
</organism>
<comment type="caution">
    <text evidence="2">The sequence shown here is derived from an EMBL/GenBank/DDBJ whole genome shotgun (WGS) entry which is preliminary data.</text>
</comment>
<gene>
    <name evidence="2" type="ORF">GE061_013973</name>
</gene>
<evidence type="ECO:0000313" key="2">
    <source>
        <dbReference type="EMBL" id="KAF6210862.1"/>
    </source>
</evidence>
<proteinExistence type="predicted"/>
<accession>A0A8S9XP74</accession>
<dbReference type="EMBL" id="WIXP02000005">
    <property type="protein sequence ID" value="KAF6210862.1"/>
    <property type="molecule type" value="Genomic_DNA"/>
</dbReference>
<name>A0A8S9XP74_APOLU</name>
<protein>
    <submittedName>
        <fullName evidence="2">Uncharacterized protein</fullName>
    </submittedName>
</protein>
<feature type="region of interest" description="Disordered" evidence="1">
    <location>
        <begin position="132"/>
        <end position="164"/>
    </location>
</feature>
<evidence type="ECO:0000313" key="3">
    <source>
        <dbReference type="Proteomes" id="UP000466442"/>
    </source>
</evidence>
<dbReference type="AlphaFoldDB" id="A0A8S9XP74"/>
<reference evidence="2" key="1">
    <citation type="journal article" date="2021" name="Mol. Ecol. Resour.">
        <title>Apolygus lucorum genome provides insights into omnivorousness and mesophyll feeding.</title>
        <authorList>
            <person name="Liu Y."/>
            <person name="Liu H."/>
            <person name="Wang H."/>
            <person name="Huang T."/>
            <person name="Liu B."/>
            <person name="Yang B."/>
            <person name="Yin L."/>
            <person name="Li B."/>
            <person name="Zhang Y."/>
            <person name="Zhang S."/>
            <person name="Jiang F."/>
            <person name="Zhang X."/>
            <person name="Ren Y."/>
            <person name="Wang B."/>
            <person name="Wang S."/>
            <person name="Lu Y."/>
            <person name="Wu K."/>
            <person name="Fan W."/>
            <person name="Wang G."/>
        </authorList>
    </citation>
    <scope>NUCLEOTIDE SEQUENCE</scope>
    <source>
        <strain evidence="2">12Hb</strain>
    </source>
</reference>
<sequence length="288" mass="31710">MNDCSSANVDARNFHANCDFPSSLAHGFDSLGKTKKPLVEIRHVPFRLAIFDDFPLSKDDFSRRKKKGKTNSSVLSPAFLSSTGFKRDVAELRIATLRMFVRSFYSLPPIQQVAESQVSSKITSVTALQQGNDEPFADFSDDSEGEEEQIQFDDHSSASDLSGDEDDIVSREFHQDCDYEVFMGENGETFWLSNSLALPTQMTRATNINILPGPKRAARDAKSEMDTFLISPKITCISCRDAEMEDLFECKPQGSSNNPAAATATAFEGLFPLSGLSAVTKGSRPFVS</sequence>
<dbReference type="Proteomes" id="UP000466442">
    <property type="component" value="Linkage Group LG5"/>
</dbReference>
<evidence type="ECO:0000256" key="1">
    <source>
        <dbReference type="SAM" id="MobiDB-lite"/>
    </source>
</evidence>
<keyword evidence="3" id="KW-1185">Reference proteome</keyword>
<feature type="compositionally biased region" description="Acidic residues" evidence="1">
    <location>
        <begin position="135"/>
        <end position="151"/>
    </location>
</feature>